<evidence type="ECO:0000313" key="6">
    <source>
        <dbReference type="Proteomes" id="UP000028990"/>
    </source>
</evidence>
<dbReference type="EMBL" id="KN123859">
    <property type="protein sequence ID" value="KFO23028.1"/>
    <property type="molecule type" value="Genomic_DNA"/>
</dbReference>
<sequence length="447" mass="49143">MHICGVELTPFCVISLGPAQSKRSVNGRWYWILLSLKARQAGEKSHLRSGSLTDPRSQDAASGRKLLQKNERVSTELQGVMKELRALREAKEQLGARVEELERSLMAVPPALEPPAEPSEVHMELQELRQQLAQMQDSVLRLAEEKHQLASALQSEQLEKKALARKLGQLQEKLCEITALMALNSQEAQHLQQQGDELLSQVWQHAESWQQLAMEKEALCRRFALHRNLARQAKGQQKMVALDRIRQEMQEDLKPSRLQEEQAAQLRVLALAGAVDVKQWPVEAPGSNTTIPEDSGSSEALVNLILWQAQVLEHQAPLPRGLRQQNGQCQCVAHLVALIQDTPVEGAPTLRSSGDRVPTGKLQNGQCQCVAHLVALIQDTPVEGAPTLRSSGDRVPTGKLQVSQSCPAGKGGQGSIQATGQEDATPPCWTSSDTGALQSPQCALCWR</sequence>
<dbReference type="Pfam" id="PF15070">
    <property type="entry name" value="GOLGA2L5"/>
    <property type="match status" value="1"/>
</dbReference>
<protein>
    <submittedName>
        <fullName evidence="5">Golgin subfamily A member 2</fullName>
    </submittedName>
</protein>
<feature type="compositionally biased region" description="Polar residues" evidence="3">
    <location>
        <begin position="415"/>
        <end position="432"/>
    </location>
</feature>
<dbReference type="GO" id="GO:0000137">
    <property type="term" value="C:Golgi cis cisterna"/>
    <property type="evidence" value="ECO:0007669"/>
    <property type="project" value="TreeGrafter"/>
</dbReference>
<dbReference type="GO" id="GO:0032580">
    <property type="term" value="C:Golgi cisterna membrane"/>
    <property type="evidence" value="ECO:0007669"/>
    <property type="project" value="TreeGrafter"/>
</dbReference>
<dbReference type="GO" id="GO:0007030">
    <property type="term" value="P:Golgi organization"/>
    <property type="evidence" value="ECO:0007669"/>
    <property type="project" value="TreeGrafter"/>
</dbReference>
<dbReference type="InterPro" id="IPR024858">
    <property type="entry name" value="GOLGA"/>
</dbReference>
<evidence type="ECO:0000259" key="4">
    <source>
        <dbReference type="Pfam" id="PF15070"/>
    </source>
</evidence>
<proteinExistence type="predicted"/>
<dbReference type="GO" id="GO:0005801">
    <property type="term" value="C:cis-Golgi network"/>
    <property type="evidence" value="ECO:0007669"/>
    <property type="project" value="TreeGrafter"/>
</dbReference>
<feature type="domain" description="Golgin subfamily A conserved" evidence="4">
    <location>
        <begin position="126"/>
        <end position="361"/>
    </location>
</feature>
<gene>
    <name evidence="5" type="ORF">H920_15575</name>
</gene>
<keyword evidence="1 2" id="KW-0175">Coiled coil</keyword>
<evidence type="ECO:0000313" key="5">
    <source>
        <dbReference type="EMBL" id="KFO23028.1"/>
    </source>
</evidence>
<keyword evidence="6" id="KW-1185">Reference proteome</keyword>
<feature type="coiled-coil region" evidence="2">
    <location>
        <begin position="70"/>
        <end position="173"/>
    </location>
</feature>
<accession>A0A091CXP7</accession>
<dbReference type="Proteomes" id="UP000028990">
    <property type="component" value="Unassembled WGS sequence"/>
</dbReference>
<dbReference type="InterPro" id="IPR043976">
    <property type="entry name" value="GOLGA_cons_dom"/>
</dbReference>
<organism evidence="5 6">
    <name type="scientific">Fukomys damarensis</name>
    <name type="common">Damaraland mole rat</name>
    <name type="synonym">Cryptomys damarensis</name>
    <dbReference type="NCBI Taxonomy" id="885580"/>
    <lineage>
        <taxon>Eukaryota</taxon>
        <taxon>Metazoa</taxon>
        <taxon>Chordata</taxon>
        <taxon>Craniata</taxon>
        <taxon>Vertebrata</taxon>
        <taxon>Euteleostomi</taxon>
        <taxon>Mammalia</taxon>
        <taxon>Eutheria</taxon>
        <taxon>Euarchontoglires</taxon>
        <taxon>Glires</taxon>
        <taxon>Rodentia</taxon>
        <taxon>Hystricomorpha</taxon>
        <taxon>Bathyergidae</taxon>
        <taxon>Fukomys</taxon>
    </lineage>
</organism>
<feature type="region of interest" description="Disordered" evidence="3">
    <location>
        <begin position="387"/>
        <end position="432"/>
    </location>
</feature>
<reference evidence="5 6" key="1">
    <citation type="submission" date="2013-11" db="EMBL/GenBank/DDBJ databases">
        <title>The Damaraland mole rat (Fukomys damarensis) genome and evolution of African mole rats.</title>
        <authorList>
            <person name="Gladyshev V.N."/>
            <person name="Fang X."/>
        </authorList>
    </citation>
    <scope>NUCLEOTIDE SEQUENCE [LARGE SCALE GENOMIC DNA]</scope>
    <source>
        <tissue evidence="5">Liver</tissue>
    </source>
</reference>
<dbReference type="PANTHER" id="PTHR10881">
    <property type="entry name" value="GOLGIN SUBFAMILY A MEMBER-RELATED"/>
    <property type="match status" value="1"/>
</dbReference>
<feature type="region of interest" description="Disordered" evidence="3">
    <location>
        <begin position="44"/>
        <end position="68"/>
    </location>
</feature>
<evidence type="ECO:0000256" key="3">
    <source>
        <dbReference type="SAM" id="MobiDB-lite"/>
    </source>
</evidence>
<evidence type="ECO:0000256" key="1">
    <source>
        <dbReference type="ARBA" id="ARBA00023054"/>
    </source>
</evidence>
<dbReference type="PANTHER" id="PTHR10881:SF7">
    <property type="entry name" value="GOLGIN SUBFAMILY A MEMBER 8C-RELATED"/>
    <property type="match status" value="1"/>
</dbReference>
<dbReference type="AlphaFoldDB" id="A0A091CXP7"/>
<evidence type="ECO:0000256" key="2">
    <source>
        <dbReference type="SAM" id="Coils"/>
    </source>
</evidence>
<name>A0A091CXP7_FUKDA</name>